<evidence type="ECO:0000256" key="1">
    <source>
        <dbReference type="ARBA" id="ARBA00010641"/>
    </source>
</evidence>
<evidence type="ECO:0000256" key="3">
    <source>
        <dbReference type="ARBA" id="ARBA00023082"/>
    </source>
</evidence>
<dbReference type="Gene3D" id="1.10.10.10">
    <property type="entry name" value="Winged helix-like DNA-binding domain superfamily/Winged helix DNA-binding domain"/>
    <property type="match status" value="1"/>
</dbReference>
<dbReference type="PANTHER" id="PTHR43133:SF45">
    <property type="entry name" value="RNA POLYMERASE ECF-TYPE SIGMA FACTOR"/>
    <property type="match status" value="1"/>
</dbReference>
<protein>
    <submittedName>
        <fullName evidence="7">RNA polymerase sigma factor</fullName>
    </submittedName>
</protein>
<dbReference type="Proteomes" id="UP001501496">
    <property type="component" value="Unassembled WGS sequence"/>
</dbReference>
<evidence type="ECO:0000259" key="6">
    <source>
        <dbReference type="Pfam" id="PF08281"/>
    </source>
</evidence>
<accession>A0ABP8BZ32</accession>
<keyword evidence="4" id="KW-0804">Transcription</keyword>
<dbReference type="InterPro" id="IPR014284">
    <property type="entry name" value="RNA_pol_sigma-70_dom"/>
</dbReference>
<keyword evidence="2" id="KW-0805">Transcription regulation</keyword>
<dbReference type="SUPFAM" id="SSF88659">
    <property type="entry name" value="Sigma3 and sigma4 domains of RNA polymerase sigma factors"/>
    <property type="match status" value="1"/>
</dbReference>
<organism evidence="7 8">
    <name type="scientific">Postechiella marina</name>
    <dbReference type="NCBI Taxonomy" id="943941"/>
    <lineage>
        <taxon>Bacteria</taxon>
        <taxon>Pseudomonadati</taxon>
        <taxon>Bacteroidota</taxon>
        <taxon>Flavobacteriia</taxon>
        <taxon>Flavobacteriales</taxon>
        <taxon>Flavobacteriaceae</taxon>
        <taxon>Postechiella</taxon>
    </lineage>
</organism>
<evidence type="ECO:0000256" key="2">
    <source>
        <dbReference type="ARBA" id="ARBA00023015"/>
    </source>
</evidence>
<dbReference type="CDD" id="cd06171">
    <property type="entry name" value="Sigma70_r4"/>
    <property type="match status" value="1"/>
</dbReference>
<evidence type="ECO:0000256" key="4">
    <source>
        <dbReference type="ARBA" id="ARBA00023163"/>
    </source>
</evidence>
<evidence type="ECO:0000259" key="5">
    <source>
        <dbReference type="Pfam" id="PF04542"/>
    </source>
</evidence>
<dbReference type="InterPro" id="IPR013324">
    <property type="entry name" value="RNA_pol_sigma_r3/r4-like"/>
</dbReference>
<keyword evidence="3" id="KW-0731">Sigma factor</keyword>
<dbReference type="RefSeq" id="WP_344785994.1">
    <property type="nucleotide sequence ID" value="NZ_BAABCA010000001.1"/>
</dbReference>
<feature type="domain" description="RNA polymerase sigma-70 region 2" evidence="5">
    <location>
        <begin position="22"/>
        <end position="88"/>
    </location>
</feature>
<gene>
    <name evidence="7" type="ORF">GCM10022291_01660</name>
</gene>
<dbReference type="EMBL" id="BAABCA010000001">
    <property type="protein sequence ID" value="GAA4230763.1"/>
    <property type="molecule type" value="Genomic_DNA"/>
</dbReference>
<feature type="domain" description="RNA polymerase sigma factor 70 region 4 type 2" evidence="6">
    <location>
        <begin position="126"/>
        <end position="173"/>
    </location>
</feature>
<dbReference type="InterPro" id="IPR013325">
    <property type="entry name" value="RNA_pol_sigma_r2"/>
</dbReference>
<proteinExistence type="inferred from homology"/>
<dbReference type="Pfam" id="PF08281">
    <property type="entry name" value="Sigma70_r4_2"/>
    <property type="match status" value="1"/>
</dbReference>
<dbReference type="InterPro" id="IPR013249">
    <property type="entry name" value="RNA_pol_sigma70_r4_t2"/>
</dbReference>
<evidence type="ECO:0000313" key="8">
    <source>
        <dbReference type="Proteomes" id="UP001501496"/>
    </source>
</evidence>
<dbReference type="InterPro" id="IPR036388">
    <property type="entry name" value="WH-like_DNA-bd_sf"/>
</dbReference>
<dbReference type="Gene3D" id="1.10.1740.10">
    <property type="match status" value="1"/>
</dbReference>
<name>A0ABP8BZ32_9FLAO</name>
<sequence>MTDEQLVDEITTNNNTELFGTLYDRFSRTIYNKCYSFVNNEEEAKDLTQDIFLKLFTKLESFKGKAKFSTWVYSFTYNYCVNYVSRNRVKKYETRLPESFDIENYGETMVAEDNSNDNSEEKLNIALKELPEKDKSILVLKYQQNLSIKNIEGVLGIGPSAVKMRIKRAKERLSCSYAMLG</sequence>
<dbReference type="NCBIfam" id="TIGR02937">
    <property type="entry name" value="sigma70-ECF"/>
    <property type="match status" value="1"/>
</dbReference>
<dbReference type="PANTHER" id="PTHR43133">
    <property type="entry name" value="RNA POLYMERASE ECF-TYPE SIGMA FACTO"/>
    <property type="match status" value="1"/>
</dbReference>
<reference evidence="8" key="1">
    <citation type="journal article" date="2019" name="Int. J. Syst. Evol. Microbiol.">
        <title>The Global Catalogue of Microorganisms (GCM) 10K type strain sequencing project: providing services to taxonomists for standard genome sequencing and annotation.</title>
        <authorList>
            <consortium name="The Broad Institute Genomics Platform"/>
            <consortium name="The Broad Institute Genome Sequencing Center for Infectious Disease"/>
            <person name="Wu L."/>
            <person name="Ma J."/>
        </authorList>
    </citation>
    <scope>NUCLEOTIDE SEQUENCE [LARGE SCALE GENOMIC DNA]</scope>
    <source>
        <strain evidence="8">JCM 17630</strain>
    </source>
</reference>
<dbReference type="InterPro" id="IPR007627">
    <property type="entry name" value="RNA_pol_sigma70_r2"/>
</dbReference>
<dbReference type="Pfam" id="PF04542">
    <property type="entry name" value="Sigma70_r2"/>
    <property type="match status" value="1"/>
</dbReference>
<comment type="similarity">
    <text evidence="1">Belongs to the sigma-70 factor family. ECF subfamily.</text>
</comment>
<comment type="caution">
    <text evidence="7">The sequence shown here is derived from an EMBL/GenBank/DDBJ whole genome shotgun (WGS) entry which is preliminary data.</text>
</comment>
<dbReference type="InterPro" id="IPR039425">
    <property type="entry name" value="RNA_pol_sigma-70-like"/>
</dbReference>
<evidence type="ECO:0000313" key="7">
    <source>
        <dbReference type="EMBL" id="GAA4230763.1"/>
    </source>
</evidence>
<dbReference type="SUPFAM" id="SSF88946">
    <property type="entry name" value="Sigma2 domain of RNA polymerase sigma factors"/>
    <property type="match status" value="1"/>
</dbReference>
<keyword evidence="8" id="KW-1185">Reference proteome</keyword>